<dbReference type="PANTHER" id="PTHR46268">
    <property type="entry name" value="STRESS RESPONSE PROTEIN NHAX"/>
    <property type="match status" value="1"/>
</dbReference>
<sequence>MACDSILVHLDSGRQATQRLALAGWLAVTHGCPLIGFYAGFVPEPAWCYRMENAQRYFEEDMARREAAREAVRGLFLARTDGLPVAAEWRVPERVSVAAALREAREAGLLVAAQFDADSSYGVDGRQLLAALLLESGRPTLVVPSSGVFQTLGTRVVVAWNGSREAARALHDAAPFMVGARAYVLCAHTPAEYVRPDATPVEHAVRVLERHGVSVEIEHGPGGTDMAVGELILTRASDFGADLVVMGAYGHSRMRERVLGGVTRTLLESMTVPVMFSR</sequence>
<comment type="similarity">
    <text evidence="1">Belongs to the universal stress protein A family.</text>
</comment>
<protein>
    <submittedName>
        <fullName evidence="3">Universal stress protein UspA family</fullName>
    </submittedName>
</protein>
<accession>A0A375J5T5</accession>
<dbReference type="EMBL" id="OVTA01000037">
    <property type="protein sequence ID" value="SPS00032.1"/>
    <property type="molecule type" value="Genomic_DNA"/>
</dbReference>
<organism evidence="3 4">
    <name type="scientific">Cupriavidus taiwanensis</name>
    <dbReference type="NCBI Taxonomy" id="164546"/>
    <lineage>
        <taxon>Bacteria</taxon>
        <taxon>Pseudomonadati</taxon>
        <taxon>Pseudomonadota</taxon>
        <taxon>Betaproteobacteria</taxon>
        <taxon>Burkholderiales</taxon>
        <taxon>Burkholderiaceae</taxon>
        <taxon>Cupriavidus</taxon>
    </lineage>
</organism>
<name>A0A375J5T5_9BURK</name>
<proteinExistence type="inferred from homology"/>
<dbReference type="Gene3D" id="3.40.50.12370">
    <property type="match status" value="1"/>
</dbReference>
<reference evidence="3 4" key="1">
    <citation type="submission" date="2018-01" db="EMBL/GenBank/DDBJ databases">
        <authorList>
            <person name="Gaut B.S."/>
            <person name="Morton B.R."/>
            <person name="Clegg M.T."/>
            <person name="Duvall M.R."/>
        </authorList>
    </citation>
    <scope>NUCLEOTIDE SEQUENCE [LARGE SCALE GENOMIC DNA]</scope>
    <source>
        <strain evidence="3">Cupriavidus taiwanensis cmp 52</strain>
    </source>
</reference>
<dbReference type="PANTHER" id="PTHR46268:SF15">
    <property type="entry name" value="UNIVERSAL STRESS PROTEIN HP_0031"/>
    <property type="match status" value="1"/>
</dbReference>
<evidence type="ECO:0000259" key="2">
    <source>
        <dbReference type="Pfam" id="PF00582"/>
    </source>
</evidence>
<dbReference type="RefSeq" id="WP_116386002.1">
    <property type="nucleotide sequence ID" value="NZ_LS483234.1"/>
</dbReference>
<dbReference type="PRINTS" id="PR01438">
    <property type="entry name" value="UNVRSLSTRESS"/>
</dbReference>
<dbReference type="Pfam" id="PF00582">
    <property type="entry name" value="Usp"/>
    <property type="match status" value="1"/>
</dbReference>
<dbReference type="SUPFAM" id="SSF52402">
    <property type="entry name" value="Adenine nucleotide alpha hydrolases-like"/>
    <property type="match status" value="2"/>
</dbReference>
<feature type="domain" description="UspA" evidence="2">
    <location>
        <begin position="155"/>
        <end position="276"/>
    </location>
</feature>
<gene>
    <name evidence="3" type="ORF">CBM2634_B140044</name>
</gene>
<dbReference type="Proteomes" id="UP000256805">
    <property type="component" value="Unassembled WGS sequence"/>
</dbReference>
<dbReference type="InterPro" id="IPR006015">
    <property type="entry name" value="Universal_stress_UspA"/>
</dbReference>
<dbReference type="CDD" id="cd00293">
    <property type="entry name" value="USP-like"/>
    <property type="match status" value="1"/>
</dbReference>
<dbReference type="InterPro" id="IPR006016">
    <property type="entry name" value="UspA"/>
</dbReference>
<evidence type="ECO:0000313" key="4">
    <source>
        <dbReference type="Proteomes" id="UP000256805"/>
    </source>
</evidence>
<evidence type="ECO:0000256" key="1">
    <source>
        <dbReference type="ARBA" id="ARBA00008791"/>
    </source>
</evidence>
<evidence type="ECO:0000313" key="3">
    <source>
        <dbReference type="EMBL" id="SPS00032.1"/>
    </source>
</evidence>
<dbReference type="AlphaFoldDB" id="A0A375J5T5"/>